<dbReference type="PANTHER" id="PTHR30069:SF29">
    <property type="entry name" value="HEMOGLOBIN AND HEMOGLOBIN-HAPTOGLOBIN-BINDING PROTEIN 1-RELATED"/>
    <property type="match status" value="1"/>
</dbReference>
<evidence type="ECO:0000256" key="4">
    <source>
        <dbReference type="ARBA" id="ARBA00022452"/>
    </source>
</evidence>
<keyword evidence="14" id="KW-1185">Reference proteome</keyword>
<proteinExistence type="inferred from homology"/>
<dbReference type="Gene3D" id="2.40.170.20">
    <property type="entry name" value="TonB-dependent receptor, beta-barrel domain"/>
    <property type="match status" value="1"/>
</dbReference>
<comment type="similarity">
    <text evidence="2">Belongs to the TonB-dependent receptor family. Hemoglobin/haptoglobin binding protein subfamily.</text>
</comment>
<evidence type="ECO:0000259" key="12">
    <source>
        <dbReference type="Pfam" id="PF00593"/>
    </source>
</evidence>
<dbReference type="PANTHER" id="PTHR30069">
    <property type="entry name" value="TONB-DEPENDENT OUTER MEMBRANE RECEPTOR"/>
    <property type="match status" value="1"/>
</dbReference>
<keyword evidence="10" id="KW-0998">Cell outer membrane</keyword>
<evidence type="ECO:0000256" key="11">
    <source>
        <dbReference type="SAM" id="SignalP"/>
    </source>
</evidence>
<evidence type="ECO:0000313" key="14">
    <source>
        <dbReference type="Proteomes" id="UP000009080"/>
    </source>
</evidence>
<accession>C5BM20</accession>
<keyword evidence="4" id="KW-1134">Transmembrane beta strand</keyword>
<sequence>MPMLVGDLPRKRTFLSCSASCLLAALLSSGVSAQTSDAVRETANGEESGGGAGTLEETLVLGERRGNFTEITQETQKLVDMPGAMGDPLAAVFSLPGVVYSNGDSGEPAVRGSSPSDNMFLIDFMPAGYIFHDFNTSVFHEYIMQDFQLHSAGFGPQYSDVTGAVFDITLRQPKKEQLYGVFDISMLRSGAFVEGQITENTAFYVSGRQSLIHYFIDEDDVEEEDGLRVEKMPKDTDYQAKFLWDISKNNTLTFSASGATDTAAATFTRDADFVRSNPDFQGYAEIDNGYDGQNLIWDNYSTGGHLKVGIGHLYDSNSLVWGDGYFYTGEAVTDTVKAQYVVPVGSSHVLTLGAKGQQNELTYRYDQVLFVCTDFDSDCSLTRRERIADSQSIKPLESVAFLNDRWQLTSRFAVDLGLQWQNNDYTDETFVNPRLALEYILADNWVMSSSAGRYNRFPDLETILPNVGNPDLKSPTSDHYTLGLMHEMGDGWSWSVETYYKTMDDLPLALSEDDPDGDLLYVNDVTGKAYGFDLLVNKELTRNWYSWVALSYAKSQRTNERDDHTVDYYLDTPMVFNWVVNYSPTRNFNLGWRWTARSGAAYTPIVGLRENPWFEDSVLPEYGEAFSERLPIYSQLDLRFKWYSKLWRLDAEYVIDVINALNQKNTLGRSLDYKKIESVDDEVAIEETESMGIILAAGIRIKI</sequence>
<keyword evidence="9 13" id="KW-0675">Receptor</keyword>
<evidence type="ECO:0000256" key="2">
    <source>
        <dbReference type="ARBA" id="ARBA00008143"/>
    </source>
</evidence>
<evidence type="ECO:0000256" key="10">
    <source>
        <dbReference type="ARBA" id="ARBA00023237"/>
    </source>
</evidence>
<dbReference type="HOGENOM" id="CLU_398405_0_0_6"/>
<dbReference type="InterPro" id="IPR039426">
    <property type="entry name" value="TonB-dep_rcpt-like"/>
</dbReference>
<feature type="domain" description="TonB-dependent receptor-like beta-barrel" evidence="12">
    <location>
        <begin position="252"/>
        <end position="650"/>
    </location>
</feature>
<evidence type="ECO:0000256" key="5">
    <source>
        <dbReference type="ARBA" id="ARBA00022692"/>
    </source>
</evidence>
<evidence type="ECO:0000256" key="8">
    <source>
        <dbReference type="ARBA" id="ARBA00023136"/>
    </source>
</evidence>
<keyword evidence="3" id="KW-0813">Transport</keyword>
<evidence type="ECO:0000256" key="1">
    <source>
        <dbReference type="ARBA" id="ARBA00004571"/>
    </source>
</evidence>
<keyword evidence="7" id="KW-0798">TonB box</keyword>
<dbReference type="AlphaFoldDB" id="C5BM20"/>
<dbReference type="KEGG" id="ttu:TERTU_2704"/>
<feature type="signal peptide" evidence="11">
    <location>
        <begin position="1"/>
        <end position="33"/>
    </location>
</feature>
<dbReference type="eggNOG" id="COG4771">
    <property type="taxonomic scope" value="Bacteria"/>
</dbReference>
<dbReference type="Proteomes" id="UP000009080">
    <property type="component" value="Chromosome"/>
</dbReference>
<dbReference type="InterPro" id="IPR036942">
    <property type="entry name" value="Beta-barrel_TonB_sf"/>
</dbReference>
<evidence type="ECO:0000256" key="9">
    <source>
        <dbReference type="ARBA" id="ARBA00023170"/>
    </source>
</evidence>
<dbReference type="InterPro" id="IPR000531">
    <property type="entry name" value="Beta-barrel_TonB"/>
</dbReference>
<keyword evidence="8" id="KW-0472">Membrane</keyword>
<evidence type="ECO:0000313" key="13">
    <source>
        <dbReference type="EMBL" id="ACR13737.1"/>
    </source>
</evidence>
<name>C5BM20_TERTT</name>
<dbReference type="Pfam" id="PF00593">
    <property type="entry name" value="TonB_dep_Rec_b-barrel"/>
    <property type="match status" value="1"/>
</dbReference>
<organism evidence="13 14">
    <name type="scientific">Teredinibacter turnerae (strain ATCC 39867 / T7901)</name>
    <dbReference type="NCBI Taxonomy" id="377629"/>
    <lineage>
        <taxon>Bacteria</taxon>
        <taxon>Pseudomonadati</taxon>
        <taxon>Pseudomonadota</taxon>
        <taxon>Gammaproteobacteria</taxon>
        <taxon>Cellvibrionales</taxon>
        <taxon>Cellvibrionaceae</taxon>
        <taxon>Teredinibacter</taxon>
    </lineage>
</organism>
<dbReference type="EMBL" id="CP001614">
    <property type="protein sequence ID" value="ACR13737.1"/>
    <property type="molecule type" value="Genomic_DNA"/>
</dbReference>
<comment type="subcellular location">
    <subcellularLocation>
        <location evidence="1">Cell outer membrane</location>
        <topology evidence="1">Multi-pass membrane protein</topology>
    </subcellularLocation>
</comment>
<dbReference type="SUPFAM" id="SSF56935">
    <property type="entry name" value="Porins"/>
    <property type="match status" value="1"/>
</dbReference>
<dbReference type="GO" id="GO:0009279">
    <property type="term" value="C:cell outer membrane"/>
    <property type="evidence" value="ECO:0007669"/>
    <property type="project" value="UniProtKB-SubCell"/>
</dbReference>
<dbReference type="RefSeq" id="WP_015819852.1">
    <property type="nucleotide sequence ID" value="NC_012997.1"/>
</dbReference>
<evidence type="ECO:0000256" key="6">
    <source>
        <dbReference type="ARBA" id="ARBA00022729"/>
    </source>
</evidence>
<dbReference type="STRING" id="377629.TERTU_2704"/>
<evidence type="ECO:0000256" key="7">
    <source>
        <dbReference type="ARBA" id="ARBA00023077"/>
    </source>
</evidence>
<keyword evidence="6 11" id="KW-0732">Signal</keyword>
<dbReference type="GO" id="GO:0015344">
    <property type="term" value="F:siderophore uptake transmembrane transporter activity"/>
    <property type="evidence" value="ECO:0007669"/>
    <property type="project" value="TreeGrafter"/>
</dbReference>
<reference evidence="13 14" key="1">
    <citation type="journal article" date="2009" name="PLoS ONE">
        <title>The complete genome of Teredinibacter turnerae T7901: an intracellular endosymbiont of marine wood-boring bivalves (shipworms).</title>
        <authorList>
            <person name="Yang J.C."/>
            <person name="Madupu R."/>
            <person name="Durkin A.S."/>
            <person name="Ekborg N.A."/>
            <person name="Pedamallu C.S."/>
            <person name="Hostetler J.B."/>
            <person name="Radune D."/>
            <person name="Toms B.S."/>
            <person name="Henrissat B."/>
            <person name="Coutinho P.M."/>
            <person name="Schwarz S."/>
            <person name="Field L."/>
            <person name="Trindade-Silva A.E."/>
            <person name="Soares C.A.G."/>
            <person name="Elshahawi S."/>
            <person name="Hanora A."/>
            <person name="Schmidt E.W."/>
            <person name="Haygood M.G."/>
            <person name="Posfai J."/>
            <person name="Benner J."/>
            <person name="Madinger C."/>
            <person name="Nove J."/>
            <person name="Anton B."/>
            <person name="Chaudhary K."/>
            <person name="Foster J."/>
            <person name="Holman A."/>
            <person name="Kumar S."/>
            <person name="Lessard P.A."/>
            <person name="Luyten Y.A."/>
            <person name="Slatko B."/>
            <person name="Wood N."/>
            <person name="Wu B."/>
            <person name="Teplitski M."/>
            <person name="Mougous J.D."/>
            <person name="Ward N."/>
            <person name="Eisen J.A."/>
            <person name="Badger J.H."/>
            <person name="Distel D.L."/>
        </authorList>
    </citation>
    <scope>NUCLEOTIDE SEQUENCE [LARGE SCALE GENOMIC DNA]</scope>
    <source>
        <strain evidence="14">ATCC 39867 / T7901</strain>
    </source>
</reference>
<protein>
    <submittedName>
        <fullName evidence="13">TonB-dependent receptor domain protein</fullName>
    </submittedName>
</protein>
<dbReference type="GO" id="GO:0044718">
    <property type="term" value="P:siderophore transmembrane transport"/>
    <property type="evidence" value="ECO:0007669"/>
    <property type="project" value="TreeGrafter"/>
</dbReference>
<evidence type="ECO:0000256" key="3">
    <source>
        <dbReference type="ARBA" id="ARBA00022448"/>
    </source>
</evidence>
<gene>
    <name evidence="13" type="ordered locus">TERTU_2704</name>
</gene>
<dbReference type="OrthoDB" id="9145970at2"/>
<feature type="chain" id="PRO_5005668079" evidence="11">
    <location>
        <begin position="34"/>
        <end position="703"/>
    </location>
</feature>
<keyword evidence="5" id="KW-0812">Transmembrane</keyword>